<dbReference type="STRING" id="178306.PAE2847"/>
<keyword evidence="2" id="KW-1185">Reference proteome</keyword>
<evidence type="ECO:0000313" key="2">
    <source>
        <dbReference type="Proteomes" id="UP000002439"/>
    </source>
</evidence>
<protein>
    <submittedName>
        <fullName evidence="1">Uncharacterized protein</fullName>
    </submittedName>
</protein>
<accession>Q8ZUC6</accession>
<dbReference type="PATRIC" id="fig|178306.9.peg.2125"/>
<gene>
    <name evidence="1" type="ordered locus">PAE2847</name>
</gene>
<sequence>MYVDVIVKHGRRSRRVKALVDSGVMYTVLKRGVWEDCA</sequence>
<name>Q8ZUC6_PYRAE</name>
<dbReference type="eggNOG" id="arCOG03743">
    <property type="taxonomic scope" value="Archaea"/>
</dbReference>
<dbReference type="InParanoid" id="Q8ZUC6"/>
<dbReference type="EMBL" id="AE009441">
    <property type="protein sequence ID" value="AAL64481.1"/>
    <property type="molecule type" value="Genomic_DNA"/>
</dbReference>
<proteinExistence type="predicted"/>
<dbReference type="AlphaFoldDB" id="Q8ZUC6"/>
<dbReference type="EnsemblBacteria" id="AAL64481">
    <property type="protein sequence ID" value="AAL64481"/>
    <property type="gene ID" value="PAE2847"/>
</dbReference>
<reference evidence="1 2" key="1">
    <citation type="journal article" date="2002" name="Proc. Natl. Acad. Sci. U.S.A.">
        <title>Genome sequence of the hyperthermophilic crenarchaeon Pyrobaculum aerophilum.</title>
        <authorList>
            <person name="Fitz-Gibbon S.T."/>
            <person name="Ladner H."/>
            <person name="Kim U.J."/>
            <person name="Stetter K.O."/>
            <person name="Simon M.I."/>
            <person name="Miller J.H."/>
        </authorList>
    </citation>
    <scope>NUCLEOTIDE SEQUENCE [LARGE SCALE GENOMIC DNA]</scope>
    <source>
        <strain evidence="2">ATCC 51768 / DSM 7523 / JCM 9630 / CIP 104966 / NBRC 100827 / IM2</strain>
    </source>
</reference>
<dbReference type="HOGENOM" id="CLU_3323115_0_0_2"/>
<evidence type="ECO:0000313" key="1">
    <source>
        <dbReference type="EMBL" id="AAL64481.1"/>
    </source>
</evidence>
<dbReference type="KEGG" id="pai:PAE2847"/>
<dbReference type="Proteomes" id="UP000002439">
    <property type="component" value="Chromosome"/>
</dbReference>
<organism evidence="1 2">
    <name type="scientific">Pyrobaculum aerophilum (strain ATCC 51768 / DSM 7523 / JCM 9630 / CIP 104966 / NBRC 100827 / IM2)</name>
    <dbReference type="NCBI Taxonomy" id="178306"/>
    <lineage>
        <taxon>Archaea</taxon>
        <taxon>Thermoproteota</taxon>
        <taxon>Thermoprotei</taxon>
        <taxon>Thermoproteales</taxon>
        <taxon>Thermoproteaceae</taxon>
        <taxon>Pyrobaculum</taxon>
    </lineage>
</organism>